<feature type="domain" description="C2H2-type" evidence="8">
    <location>
        <begin position="50"/>
        <end position="77"/>
    </location>
</feature>
<evidence type="ECO:0000256" key="2">
    <source>
        <dbReference type="ARBA" id="ARBA00022723"/>
    </source>
</evidence>
<keyword evidence="6" id="KW-0539">Nucleus</keyword>
<dbReference type="InterPro" id="IPR013087">
    <property type="entry name" value="Znf_C2H2_type"/>
</dbReference>
<dbReference type="PANTHER" id="PTHR24377">
    <property type="entry name" value="IP01015P-RELATED"/>
    <property type="match status" value="1"/>
</dbReference>
<protein>
    <submittedName>
        <fullName evidence="9">ZN211 protein</fullName>
    </submittedName>
</protein>
<dbReference type="Proteomes" id="UP000559068">
    <property type="component" value="Unassembled WGS sequence"/>
</dbReference>
<evidence type="ECO:0000256" key="4">
    <source>
        <dbReference type="ARBA" id="ARBA00022771"/>
    </source>
</evidence>
<keyword evidence="10" id="KW-1185">Reference proteome</keyword>
<proteinExistence type="predicted"/>
<dbReference type="GO" id="GO:0005634">
    <property type="term" value="C:nucleus"/>
    <property type="evidence" value="ECO:0007669"/>
    <property type="project" value="UniProtKB-SubCell"/>
</dbReference>
<dbReference type="InterPro" id="IPR036236">
    <property type="entry name" value="Znf_C2H2_sf"/>
</dbReference>
<dbReference type="PROSITE" id="PS00028">
    <property type="entry name" value="ZINC_FINGER_C2H2_1"/>
    <property type="match status" value="2"/>
</dbReference>
<accession>A0A7K6U4W4</accession>
<evidence type="ECO:0000256" key="6">
    <source>
        <dbReference type="ARBA" id="ARBA00023242"/>
    </source>
</evidence>
<dbReference type="SUPFAM" id="SSF57667">
    <property type="entry name" value="beta-beta-alpha zinc fingers"/>
    <property type="match status" value="2"/>
</dbReference>
<feature type="domain" description="C2H2-type" evidence="8">
    <location>
        <begin position="1"/>
        <end position="20"/>
    </location>
</feature>
<keyword evidence="3" id="KW-0677">Repeat</keyword>
<keyword evidence="4 7" id="KW-0863">Zinc-finger</keyword>
<dbReference type="AlphaFoldDB" id="A0A7K6U4W4"/>
<evidence type="ECO:0000313" key="9">
    <source>
        <dbReference type="EMBL" id="NWX17185.1"/>
    </source>
</evidence>
<keyword evidence="5" id="KW-0862">Zinc</keyword>
<keyword evidence="2" id="KW-0479">Metal-binding</keyword>
<evidence type="ECO:0000256" key="3">
    <source>
        <dbReference type="ARBA" id="ARBA00022737"/>
    </source>
</evidence>
<dbReference type="Gene3D" id="3.30.160.60">
    <property type="entry name" value="Classic Zinc Finger"/>
    <property type="match status" value="4"/>
</dbReference>
<reference evidence="9 10" key="1">
    <citation type="submission" date="2019-09" db="EMBL/GenBank/DDBJ databases">
        <title>Bird 10,000 Genomes (B10K) Project - Family phase.</title>
        <authorList>
            <person name="Zhang G."/>
        </authorList>
    </citation>
    <scope>NUCLEOTIDE SEQUENCE [LARGE SCALE GENOMIC DNA]</scope>
    <source>
        <strain evidence="9">B10K-DU-029-76</strain>
        <tissue evidence="9">Heart</tissue>
    </source>
</reference>
<dbReference type="FunFam" id="3.30.160.60:FF:000478">
    <property type="entry name" value="Zinc finger protein 133"/>
    <property type="match status" value="1"/>
</dbReference>
<dbReference type="InterPro" id="IPR050826">
    <property type="entry name" value="Krueppel_C2H2_ZnFinger"/>
</dbReference>
<comment type="subcellular location">
    <subcellularLocation>
        <location evidence="1">Nucleus</location>
    </subcellularLocation>
</comment>
<comment type="caution">
    <text evidence="9">The sequence shown here is derived from an EMBL/GenBank/DDBJ whole genome shotgun (WGS) entry which is preliminary data.</text>
</comment>
<evidence type="ECO:0000313" key="10">
    <source>
        <dbReference type="Proteomes" id="UP000559068"/>
    </source>
</evidence>
<dbReference type="OrthoDB" id="427030at2759"/>
<dbReference type="EMBL" id="VZRW01006354">
    <property type="protein sequence ID" value="NWX17185.1"/>
    <property type="molecule type" value="Genomic_DNA"/>
</dbReference>
<evidence type="ECO:0000256" key="5">
    <source>
        <dbReference type="ARBA" id="ARBA00022833"/>
    </source>
</evidence>
<evidence type="ECO:0000259" key="8">
    <source>
        <dbReference type="PROSITE" id="PS50157"/>
    </source>
</evidence>
<feature type="domain" description="C2H2-type" evidence="8">
    <location>
        <begin position="21"/>
        <end position="48"/>
    </location>
</feature>
<dbReference type="Pfam" id="PF00096">
    <property type="entry name" value="zf-C2H2"/>
    <property type="match status" value="1"/>
</dbReference>
<feature type="non-terminal residue" evidence="9">
    <location>
        <position position="1"/>
    </location>
</feature>
<organism evidence="9 10">
    <name type="scientific">Aegotheles bennettii</name>
    <dbReference type="NCBI Taxonomy" id="48278"/>
    <lineage>
        <taxon>Eukaryota</taxon>
        <taxon>Metazoa</taxon>
        <taxon>Chordata</taxon>
        <taxon>Craniata</taxon>
        <taxon>Vertebrata</taxon>
        <taxon>Euteleostomi</taxon>
        <taxon>Archelosauria</taxon>
        <taxon>Archosauria</taxon>
        <taxon>Dinosauria</taxon>
        <taxon>Saurischia</taxon>
        <taxon>Theropoda</taxon>
        <taxon>Coelurosauria</taxon>
        <taxon>Aves</taxon>
        <taxon>Neognathae</taxon>
        <taxon>Neoaves</taxon>
        <taxon>Strisores</taxon>
        <taxon>Caprimulgiformes</taxon>
        <taxon>Aegothelidae</taxon>
        <taxon>Aegotheles</taxon>
    </lineage>
</organism>
<dbReference type="SMART" id="SM00355">
    <property type="entry name" value="ZnF_C2H2"/>
    <property type="match status" value="2"/>
</dbReference>
<evidence type="ECO:0000256" key="1">
    <source>
        <dbReference type="ARBA" id="ARBA00004123"/>
    </source>
</evidence>
<feature type="non-terminal residue" evidence="9">
    <location>
        <position position="86"/>
    </location>
</feature>
<dbReference type="FunFam" id="3.30.160.60:FF:002343">
    <property type="entry name" value="Zinc finger protein 33A"/>
    <property type="match status" value="1"/>
</dbReference>
<dbReference type="GO" id="GO:0008270">
    <property type="term" value="F:zinc ion binding"/>
    <property type="evidence" value="ECO:0007669"/>
    <property type="project" value="UniProtKB-KW"/>
</dbReference>
<sequence length="86" mass="9420">NLTSNSALLVHQRIHTGERPYGCPDCGKTFMATRALNKHRKSHTGGGDAFVCPECGKKLNSKSTLVIHRRIHSGERPYACPDCGKT</sequence>
<name>A0A7K6U4W4_9AVES</name>
<gene>
    <name evidence="9" type="primary">Znf211</name>
    <name evidence="9" type="ORF">AEGBEN_R10066</name>
</gene>
<dbReference type="PROSITE" id="PS50157">
    <property type="entry name" value="ZINC_FINGER_C2H2_2"/>
    <property type="match status" value="3"/>
</dbReference>
<dbReference type="Pfam" id="PF13894">
    <property type="entry name" value="zf-C2H2_4"/>
    <property type="match status" value="1"/>
</dbReference>
<evidence type="ECO:0000256" key="7">
    <source>
        <dbReference type="PROSITE-ProRule" id="PRU00042"/>
    </source>
</evidence>